<name>A0A1I4AEL5_HALDA</name>
<feature type="coiled-coil region" evidence="1">
    <location>
        <begin position="64"/>
        <end position="91"/>
    </location>
</feature>
<organism evidence="2 3">
    <name type="scientific">Halobacillus dabanensis</name>
    <dbReference type="NCBI Taxonomy" id="240302"/>
    <lineage>
        <taxon>Bacteria</taxon>
        <taxon>Bacillati</taxon>
        <taxon>Bacillota</taxon>
        <taxon>Bacilli</taxon>
        <taxon>Bacillales</taxon>
        <taxon>Bacillaceae</taxon>
        <taxon>Halobacillus</taxon>
    </lineage>
</organism>
<evidence type="ECO:0000313" key="3">
    <source>
        <dbReference type="Proteomes" id="UP000183557"/>
    </source>
</evidence>
<protein>
    <submittedName>
        <fullName evidence="2">Uncharacterized protein</fullName>
    </submittedName>
</protein>
<dbReference type="Proteomes" id="UP000183557">
    <property type="component" value="Unassembled WGS sequence"/>
</dbReference>
<dbReference type="AlphaFoldDB" id="A0A1I4AEL5"/>
<evidence type="ECO:0000313" key="2">
    <source>
        <dbReference type="EMBL" id="SFK54159.1"/>
    </source>
</evidence>
<sequence>MAKSGFEQFLSESFKEGIYFRELRLSEREVVRLKSHFPLANVRRTSEVNDAYCKSWYEVNLLPVEKKSESLNSIREENMRLKRELETLKKMNMGKT</sequence>
<dbReference type="RefSeq" id="WP_075038222.1">
    <property type="nucleotide sequence ID" value="NZ_FOSB01000017.1"/>
</dbReference>
<reference evidence="3" key="1">
    <citation type="submission" date="2016-10" db="EMBL/GenBank/DDBJ databases">
        <authorList>
            <person name="Varghese N."/>
            <person name="Submissions S."/>
        </authorList>
    </citation>
    <scope>NUCLEOTIDE SEQUENCE [LARGE SCALE GENOMIC DNA]</scope>
    <source>
        <strain evidence="3">CGMCC 1.3704</strain>
    </source>
</reference>
<evidence type="ECO:0000256" key="1">
    <source>
        <dbReference type="SAM" id="Coils"/>
    </source>
</evidence>
<keyword evidence="3" id="KW-1185">Reference proteome</keyword>
<accession>A0A1I4AEL5</accession>
<dbReference type="EMBL" id="FOSB01000017">
    <property type="protein sequence ID" value="SFK54159.1"/>
    <property type="molecule type" value="Genomic_DNA"/>
</dbReference>
<proteinExistence type="predicted"/>
<dbReference type="OrthoDB" id="2721428at2"/>
<keyword evidence="1" id="KW-0175">Coiled coil</keyword>
<gene>
    <name evidence="2" type="ORF">SAMN04487936_11714</name>
</gene>